<evidence type="ECO:0000256" key="8">
    <source>
        <dbReference type="ARBA" id="ARBA00023136"/>
    </source>
</evidence>
<dbReference type="EMBL" id="JAIQCV010000008">
    <property type="protein sequence ID" value="KAH1075535.1"/>
    <property type="molecule type" value="Genomic_DNA"/>
</dbReference>
<evidence type="ECO:0000313" key="12">
    <source>
        <dbReference type="Proteomes" id="UP000828251"/>
    </source>
</evidence>
<evidence type="ECO:0000259" key="10">
    <source>
        <dbReference type="Pfam" id="PF03151"/>
    </source>
</evidence>
<dbReference type="GO" id="GO:0015605">
    <property type="term" value="F:organophosphate ester transmembrane transporter activity"/>
    <property type="evidence" value="ECO:0007669"/>
    <property type="project" value="UniProtKB-ARBA"/>
</dbReference>
<evidence type="ECO:0000313" key="11">
    <source>
        <dbReference type="EMBL" id="KAH1075535.1"/>
    </source>
</evidence>
<feature type="transmembrane region" description="Helical" evidence="9">
    <location>
        <begin position="278"/>
        <end position="300"/>
    </location>
</feature>
<feature type="transmembrane region" description="Helical" evidence="9">
    <location>
        <begin position="375"/>
        <end position="392"/>
    </location>
</feature>
<accession>A0A9D3VBJ6</accession>
<comment type="caution">
    <text evidence="11">The sequence shown here is derived from an EMBL/GenBank/DDBJ whole genome shotgun (WGS) entry which is preliminary data.</text>
</comment>
<feature type="transmembrane region" description="Helical" evidence="9">
    <location>
        <begin position="133"/>
        <end position="153"/>
    </location>
</feature>
<protein>
    <recommendedName>
        <fullName evidence="10">Sugar phosphate transporter domain-containing protein</fullName>
    </recommendedName>
</protein>
<keyword evidence="6" id="KW-0809">Transit peptide</keyword>
<dbReference type="GO" id="GO:0031969">
    <property type="term" value="C:chloroplast membrane"/>
    <property type="evidence" value="ECO:0007669"/>
    <property type="project" value="UniProtKB-SubCell"/>
</dbReference>
<keyword evidence="2" id="KW-0813">Transport</keyword>
<dbReference type="InterPro" id="IPR037185">
    <property type="entry name" value="EmrE-like"/>
</dbReference>
<dbReference type="Pfam" id="PF03151">
    <property type="entry name" value="TPT"/>
    <property type="match status" value="1"/>
</dbReference>
<evidence type="ECO:0000256" key="2">
    <source>
        <dbReference type="ARBA" id="ARBA00022448"/>
    </source>
</evidence>
<sequence length="404" mass="44292">MQSTAYSLSSPCSIPPLKPRKFGSRAGFQPIRVSSSFAAPERHEHSVSLPNRSWRLSSSSSLPLRAWNLVPSYSKPDRFEVRATAAESAGEGEKSGSLVKTLELGLLFGLWYLFNIYFNIYNKQVLKVFHYPVTISAVQFAVGTIIVSLMWTFNLYKRPKVSGEQLVAIVPLALVHIFGNLFTNMSLGKVAVSFTHTIKAMEPFFSVVLSAMFLGELPTLWVVGSLVPIVGGVVLASVTEASFNWPGFWSAMASNLANQSRNVLSKKLMVKKEESLDNITLFSIITIMSFILLAPVAIFVEGIKFSPAYMQSAGLNVKEVVVRSLLAALSFHAYQQVSYMILQRVSPVTHSVGNCVKRVVVIVSSVIFFKTPVSLINSLGTGIALAGVFLYSRVKRIKPKAKAA</sequence>
<keyword evidence="7 9" id="KW-1133">Transmembrane helix</keyword>
<dbReference type="InterPro" id="IPR004853">
    <property type="entry name" value="Sugar_P_trans_dom"/>
</dbReference>
<feature type="transmembrane region" description="Helical" evidence="9">
    <location>
        <begin position="165"/>
        <end position="183"/>
    </location>
</feature>
<dbReference type="PANTHER" id="PTHR11132">
    <property type="entry name" value="SOLUTE CARRIER FAMILY 35"/>
    <property type="match status" value="1"/>
</dbReference>
<evidence type="ECO:0000256" key="7">
    <source>
        <dbReference type="ARBA" id="ARBA00022989"/>
    </source>
</evidence>
<evidence type="ECO:0000256" key="4">
    <source>
        <dbReference type="ARBA" id="ARBA00022640"/>
    </source>
</evidence>
<evidence type="ECO:0000256" key="9">
    <source>
        <dbReference type="SAM" id="Phobius"/>
    </source>
</evidence>
<dbReference type="GO" id="GO:0015120">
    <property type="term" value="F:phosphoglycerate transmembrane transporter activity"/>
    <property type="evidence" value="ECO:0007669"/>
    <property type="project" value="UniProtKB-ARBA"/>
</dbReference>
<keyword evidence="3" id="KW-0150">Chloroplast</keyword>
<dbReference type="OrthoDB" id="6418713at2759"/>
<keyword evidence="5 9" id="KW-0812">Transmembrane</keyword>
<reference evidence="11 12" key="1">
    <citation type="journal article" date="2021" name="Plant Biotechnol. J.">
        <title>Multi-omics assisted identification of the key and species-specific regulatory components of drought-tolerant mechanisms in Gossypium stocksii.</title>
        <authorList>
            <person name="Yu D."/>
            <person name="Ke L."/>
            <person name="Zhang D."/>
            <person name="Wu Y."/>
            <person name="Sun Y."/>
            <person name="Mei J."/>
            <person name="Sun J."/>
            <person name="Sun Y."/>
        </authorList>
    </citation>
    <scope>NUCLEOTIDE SEQUENCE [LARGE SCALE GENOMIC DNA]</scope>
    <source>
        <strain evidence="12">cv. E1</strain>
        <tissue evidence="11">Leaf</tissue>
    </source>
</reference>
<dbReference type="InterPro" id="IPR004696">
    <property type="entry name" value="Tpt_PEP_transl"/>
</dbReference>
<organism evidence="11 12">
    <name type="scientific">Gossypium stocksii</name>
    <dbReference type="NCBI Taxonomy" id="47602"/>
    <lineage>
        <taxon>Eukaryota</taxon>
        <taxon>Viridiplantae</taxon>
        <taxon>Streptophyta</taxon>
        <taxon>Embryophyta</taxon>
        <taxon>Tracheophyta</taxon>
        <taxon>Spermatophyta</taxon>
        <taxon>Magnoliopsida</taxon>
        <taxon>eudicotyledons</taxon>
        <taxon>Gunneridae</taxon>
        <taxon>Pentapetalae</taxon>
        <taxon>rosids</taxon>
        <taxon>malvids</taxon>
        <taxon>Malvales</taxon>
        <taxon>Malvaceae</taxon>
        <taxon>Malvoideae</taxon>
        <taxon>Gossypium</taxon>
    </lineage>
</organism>
<gene>
    <name evidence="11" type="ORF">J1N35_027863</name>
</gene>
<evidence type="ECO:0000256" key="3">
    <source>
        <dbReference type="ARBA" id="ARBA00022528"/>
    </source>
</evidence>
<comment type="subcellular location">
    <subcellularLocation>
        <location evidence="1">Plastid</location>
        <location evidence="1">Chloroplast membrane</location>
        <topology evidence="1">Multi-pass membrane protein</topology>
    </subcellularLocation>
</comment>
<dbReference type="AlphaFoldDB" id="A0A9D3VBJ6"/>
<keyword evidence="12" id="KW-1185">Reference proteome</keyword>
<dbReference type="SUPFAM" id="SSF103481">
    <property type="entry name" value="Multidrug resistance efflux transporter EmrE"/>
    <property type="match status" value="2"/>
</dbReference>
<dbReference type="Proteomes" id="UP000828251">
    <property type="component" value="Unassembled WGS sequence"/>
</dbReference>
<evidence type="ECO:0000256" key="1">
    <source>
        <dbReference type="ARBA" id="ARBA00004508"/>
    </source>
</evidence>
<feature type="domain" description="Sugar phosphate transporter" evidence="10">
    <location>
        <begin position="103"/>
        <end position="392"/>
    </location>
</feature>
<keyword evidence="8 9" id="KW-0472">Membrane</keyword>
<proteinExistence type="predicted"/>
<keyword evidence="4" id="KW-0934">Plastid</keyword>
<name>A0A9D3VBJ6_9ROSI</name>
<feature type="transmembrane region" description="Helical" evidence="9">
    <location>
        <begin position="104"/>
        <end position="121"/>
    </location>
</feature>
<evidence type="ECO:0000256" key="6">
    <source>
        <dbReference type="ARBA" id="ARBA00022946"/>
    </source>
</evidence>
<dbReference type="InterPro" id="IPR050186">
    <property type="entry name" value="TPT_transporter"/>
</dbReference>
<dbReference type="NCBIfam" id="TIGR00817">
    <property type="entry name" value="tpt"/>
    <property type="match status" value="1"/>
</dbReference>
<evidence type="ECO:0000256" key="5">
    <source>
        <dbReference type="ARBA" id="ARBA00022692"/>
    </source>
</evidence>